<protein>
    <submittedName>
        <fullName evidence="1">Secreted protein</fullName>
    </submittedName>
</protein>
<evidence type="ECO:0000313" key="1">
    <source>
        <dbReference type="WBParaSite" id="TASK_0001012601-mRNA-1"/>
    </source>
</evidence>
<dbReference type="AlphaFoldDB" id="A0A0R3WGY3"/>
<accession>A0A0R3WGY3</accession>
<sequence>LQSPTQTHSGNASQFNCSAYILVHLLSLTLQHMVTCKKEAQLAQRKCSLRLHCMVRVSDWVNGGVHGWEKKGVNGEGDVYIEKGERKAKSRLKKRVQEEERMEDRRTEEVKTICQGSIQPIYWSRRHGKGSLAPKLTAKQRRCVAGGADS</sequence>
<organism evidence="1">
    <name type="scientific">Taenia asiatica</name>
    <name type="common">Asian tapeworm</name>
    <dbReference type="NCBI Taxonomy" id="60517"/>
    <lineage>
        <taxon>Eukaryota</taxon>
        <taxon>Metazoa</taxon>
        <taxon>Spiralia</taxon>
        <taxon>Lophotrochozoa</taxon>
        <taxon>Platyhelminthes</taxon>
        <taxon>Cestoda</taxon>
        <taxon>Eucestoda</taxon>
        <taxon>Cyclophyllidea</taxon>
        <taxon>Taeniidae</taxon>
        <taxon>Taenia</taxon>
    </lineage>
</organism>
<reference evidence="1" key="1">
    <citation type="submission" date="2017-02" db="UniProtKB">
        <authorList>
            <consortium name="WormBaseParasite"/>
        </authorList>
    </citation>
    <scope>IDENTIFICATION</scope>
</reference>
<proteinExistence type="predicted"/>
<dbReference type="WBParaSite" id="TASK_0001012601-mRNA-1">
    <property type="protein sequence ID" value="TASK_0001012601-mRNA-1"/>
    <property type="gene ID" value="TASK_0001012601"/>
</dbReference>
<name>A0A0R3WGY3_TAEAS</name>